<reference evidence="4 5" key="1">
    <citation type="journal article" date="2017" name="Genome Announc.">
        <title>Genome sequence of the saprophytic ascomycete Epicoccum nigrum ICMP 19927 strain isolated from New Zealand.</title>
        <authorList>
            <person name="Fokin M."/>
            <person name="Fleetwood D."/>
            <person name="Weir B.S."/>
            <person name="Villas-Boas S.G."/>
        </authorList>
    </citation>
    <scope>NUCLEOTIDE SEQUENCE [LARGE SCALE GENOMIC DNA]</scope>
    <source>
        <strain evidence="4 5">ICMP 19927</strain>
    </source>
</reference>
<dbReference type="PANTHER" id="PTHR46825:SF9">
    <property type="entry name" value="BETA-LACTAMASE-RELATED DOMAIN-CONTAINING PROTEIN"/>
    <property type="match status" value="1"/>
</dbReference>
<name>A0A1Y2M164_EPING</name>
<dbReference type="InterPro" id="IPR049511">
    <property type="entry name" value="PGH-like_rpt"/>
</dbReference>
<dbReference type="InParanoid" id="A0A1Y2M164"/>
<feature type="domain" description="Beta-lactamase-related" evidence="3">
    <location>
        <begin position="319"/>
        <end position="573"/>
    </location>
</feature>
<dbReference type="Proteomes" id="UP000193240">
    <property type="component" value="Unassembled WGS sequence"/>
</dbReference>
<evidence type="ECO:0000259" key="3">
    <source>
        <dbReference type="Pfam" id="PF00144"/>
    </source>
</evidence>
<dbReference type="InterPro" id="IPR050491">
    <property type="entry name" value="AmpC-like"/>
</dbReference>
<dbReference type="EMBL" id="KZ107843">
    <property type="protein sequence ID" value="OSS49880.1"/>
    <property type="molecule type" value="Genomic_DNA"/>
</dbReference>
<comment type="similarity">
    <text evidence="1">Belongs to the peptidase S12 family.</text>
</comment>
<sequence length="642" mass="70926">MYTSRLLLSNLASCLSLATLVTSLPNNSQDLTFSKRNATIEQSVFYGITGAELEVKIAKLKADGYRPTSLNIHGSITDAKYAGIWTKQTGEDFETILGANETAYNAWLDHLKSDGYVSTHVSATGSSSDALFAGVMQKLPSVANWIQVCDLDTPYAYANATMDSPMIVKGVSMYGVPNERRYCILGHEDLVNYQQTIWYQTDNFKYDFAELLASETSKRYWRPVFIDMSEDLLPTPIFDDTTVGQWVARTDLTSSQLETEIAAQKAKNLYPVHIAGAGSKGSKYAVLFAEQLTPLERQWQAQGEVTGFKDNEAVTKNMDSVMQDFMKRNSVRQAQVAASVNGTVVASRAYTWAESDRAVVKTTDKFLLGSVSKMFTYAATSRLIDDGLLNLTTPVYSLLGYNKPADSRSSNITVKHLLDHSAGYDRTVTPDIGFNFRNIAIETNSTTPVSLRQVIEYVYDKPLDFTPGEKEVYSNYGTMLLSYVITNLTGETYTSYLEKNILNGLDVKLYSTSAESEANNPIVQESAYTFASALTPTSDTKVPHPNGGDGSIKEEAVGAFGLKASAATISQFLANHSAYSIGGRSEWSYRDGTVAGARAIAYSQTDIDWSLTLNTREYNGEVEWERLISGPMTYWYQYPLAE</sequence>
<evidence type="ECO:0000313" key="4">
    <source>
        <dbReference type="EMBL" id="OSS49880.1"/>
    </source>
</evidence>
<dbReference type="SUPFAM" id="SSF56601">
    <property type="entry name" value="beta-lactamase/transpeptidase-like"/>
    <property type="match status" value="1"/>
</dbReference>
<evidence type="ECO:0000313" key="5">
    <source>
        <dbReference type="Proteomes" id="UP000193240"/>
    </source>
</evidence>
<dbReference type="OMA" id="AGIWTKQ"/>
<accession>A0A1Y2M164</accession>
<evidence type="ECO:0000256" key="2">
    <source>
        <dbReference type="SAM" id="SignalP"/>
    </source>
</evidence>
<dbReference type="Pfam" id="PF00144">
    <property type="entry name" value="Beta-lactamase"/>
    <property type="match status" value="1"/>
</dbReference>
<dbReference type="PANTHER" id="PTHR46825">
    <property type="entry name" value="D-ALANYL-D-ALANINE-CARBOXYPEPTIDASE/ENDOPEPTIDASE AMPH"/>
    <property type="match status" value="1"/>
</dbReference>
<feature type="chain" id="PRO_5012892406" description="Beta-lactamase-related domain-containing protein" evidence="2">
    <location>
        <begin position="24"/>
        <end position="642"/>
    </location>
</feature>
<organism evidence="4 5">
    <name type="scientific">Epicoccum nigrum</name>
    <name type="common">Soil fungus</name>
    <name type="synonym">Epicoccum purpurascens</name>
    <dbReference type="NCBI Taxonomy" id="105696"/>
    <lineage>
        <taxon>Eukaryota</taxon>
        <taxon>Fungi</taxon>
        <taxon>Dikarya</taxon>
        <taxon>Ascomycota</taxon>
        <taxon>Pezizomycotina</taxon>
        <taxon>Dothideomycetes</taxon>
        <taxon>Pleosporomycetidae</taxon>
        <taxon>Pleosporales</taxon>
        <taxon>Pleosporineae</taxon>
        <taxon>Didymellaceae</taxon>
        <taxon>Epicoccum</taxon>
    </lineage>
</organism>
<protein>
    <recommendedName>
        <fullName evidence="3">Beta-lactamase-related domain-containing protein</fullName>
    </recommendedName>
</protein>
<evidence type="ECO:0000256" key="1">
    <source>
        <dbReference type="ARBA" id="ARBA00038215"/>
    </source>
</evidence>
<feature type="signal peptide" evidence="2">
    <location>
        <begin position="1"/>
        <end position="23"/>
    </location>
</feature>
<keyword evidence="5" id="KW-1185">Reference proteome</keyword>
<dbReference type="Pfam" id="PF17660">
    <property type="entry name" value="BTRD1"/>
    <property type="match status" value="3"/>
</dbReference>
<dbReference type="AlphaFoldDB" id="A0A1Y2M164"/>
<keyword evidence="2" id="KW-0732">Signal</keyword>
<dbReference type="InterPro" id="IPR001466">
    <property type="entry name" value="Beta-lactam-related"/>
</dbReference>
<dbReference type="Gene3D" id="3.40.710.10">
    <property type="entry name" value="DD-peptidase/beta-lactamase superfamily"/>
    <property type="match status" value="1"/>
</dbReference>
<gene>
    <name evidence="4" type="ORF">B5807_05894</name>
</gene>
<dbReference type="InterPro" id="IPR012338">
    <property type="entry name" value="Beta-lactam/transpept-like"/>
</dbReference>
<dbReference type="STRING" id="105696.A0A1Y2M164"/>
<proteinExistence type="inferred from homology"/>